<dbReference type="GO" id="GO:0043565">
    <property type="term" value="F:sequence-specific DNA binding"/>
    <property type="evidence" value="ECO:0007669"/>
    <property type="project" value="InterPro"/>
</dbReference>
<dbReference type="SUPFAM" id="SSF46689">
    <property type="entry name" value="Homeodomain-like"/>
    <property type="match status" value="2"/>
</dbReference>
<dbReference type="Gene3D" id="1.10.10.60">
    <property type="entry name" value="Homeodomain-like"/>
    <property type="match status" value="2"/>
</dbReference>
<organism evidence="5 6">
    <name type="scientific">Mariniphaga sediminis</name>
    <dbReference type="NCBI Taxonomy" id="1628158"/>
    <lineage>
        <taxon>Bacteria</taxon>
        <taxon>Pseudomonadati</taxon>
        <taxon>Bacteroidota</taxon>
        <taxon>Bacteroidia</taxon>
        <taxon>Marinilabiliales</taxon>
        <taxon>Prolixibacteraceae</taxon>
        <taxon>Mariniphaga</taxon>
    </lineage>
</organism>
<evidence type="ECO:0000313" key="6">
    <source>
        <dbReference type="Proteomes" id="UP000266441"/>
    </source>
</evidence>
<dbReference type="Pfam" id="PF12833">
    <property type="entry name" value="HTH_18"/>
    <property type="match status" value="1"/>
</dbReference>
<dbReference type="OrthoDB" id="4480133at2"/>
<evidence type="ECO:0000259" key="4">
    <source>
        <dbReference type="PROSITE" id="PS01124"/>
    </source>
</evidence>
<proteinExistence type="predicted"/>
<protein>
    <submittedName>
        <fullName evidence="5">AraC family transcriptional regulator</fullName>
    </submittedName>
</protein>
<dbReference type="InterPro" id="IPR011051">
    <property type="entry name" value="RmlC_Cupin_sf"/>
</dbReference>
<keyword evidence="6" id="KW-1185">Reference proteome</keyword>
<dbReference type="PANTHER" id="PTHR43280">
    <property type="entry name" value="ARAC-FAMILY TRANSCRIPTIONAL REGULATOR"/>
    <property type="match status" value="1"/>
</dbReference>
<accession>A0A399D103</accession>
<evidence type="ECO:0000313" key="5">
    <source>
        <dbReference type="EMBL" id="RIH65544.1"/>
    </source>
</evidence>
<name>A0A399D103_9BACT</name>
<dbReference type="PROSITE" id="PS01124">
    <property type="entry name" value="HTH_ARAC_FAMILY_2"/>
    <property type="match status" value="1"/>
</dbReference>
<comment type="caution">
    <text evidence="5">The sequence shown here is derived from an EMBL/GenBank/DDBJ whole genome shotgun (WGS) entry which is preliminary data.</text>
</comment>
<keyword evidence="3" id="KW-0804">Transcription</keyword>
<dbReference type="InterPro" id="IPR018060">
    <property type="entry name" value="HTH_AraC"/>
</dbReference>
<dbReference type="SUPFAM" id="SSF51182">
    <property type="entry name" value="RmlC-like cupins"/>
    <property type="match status" value="1"/>
</dbReference>
<keyword evidence="1" id="KW-0805">Transcription regulation</keyword>
<evidence type="ECO:0000256" key="2">
    <source>
        <dbReference type="ARBA" id="ARBA00023125"/>
    </source>
</evidence>
<keyword evidence="2" id="KW-0238">DNA-binding</keyword>
<dbReference type="InterPro" id="IPR018062">
    <property type="entry name" value="HTH_AraC-typ_CS"/>
</dbReference>
<dbReference type="Gene3D" id="2.60.120.10">
    <property type="entry name" value="Jelly Rolls"/>
    <property type="match status" value="1"/>
</dbReference>
<gene>
    <name evidence="5" type="ORF">D1164_07690</name>
</gene>
<dbReference type="SMART" id="SM00342">
    <property type="entry name" value="HTH_ARAC"/>
    <property type="match status" value="1"/>
</dbReference>
<evidence type="ECO:0000256" key="3">
    <source>
        <dbReference type="ARBA" id="ARBA00023163"/>
    </source>
</evidence>
<sequence length="295" mass="34122">MKAQYQKIIMNEGVSFIAKKLEFPRFDSEFHFHAEYELKYVLHSKGKRFVGDSVENFKEGDLVLLGSNIPHYWKNDPIYFEKDDLLASAYLIMFSEDFLGHNFFHLPEMAPIKTLLNKAKGGVCFGNKDKCGIPKKMKQLLSSEGPSRIIILLDILFDLAKAEIVPLLTETFVSEIPMLNYSDHSLKRMTKVHEYVIENFRNKIEVQDVASIANMTSHAFCKYFKKSTKKTFMTFLGELRICHAKKLLIEKEEMAIADICYASGFDNLSNFNRKFRSITDLTPTEFRSNYIKDTV</sequence>
<evidence type="ECO:0000256" key="1">
    <source>
        <dbReference type="ARBA" id="ARBA00023015"/>
    </source>
</evidence>
<dbReference type="InterPro" id="IPR014710">
    <property type="entry name" value="RmlC-like_jellyroll"/>
</dbReference>
<dbReference type="CDD" id="cd06976">
    <property type="entry name" value="cupin_MtlR-like_N"/>
    <property type="match status" value="1"/>
</dbReference>
<dbReference type="AlphaFoldDB" id="A0A399D103"/>
<dbReference type="PANTHER" id="PTHR43280:SF27">
    <property type="entry name" value="TRANSCRIPTIONAL REGULATOR MTLR"/>
    <property type="match status" value="1"/>
</dbReference>
<dbReference type="Proteomes" id="UP000266441">
    <property type="component" value="Unassembled WGS sequence"/>
</dbReference>
<dbReference type="InterPro" id="IPR009057">
    <property type="entry name" value="Homeodomain-like_sf"/>
</dbReference>
<reference evidence="5 6" key="1">
    <citation type="journal article" date="2015" name="Int. J. Syst. Evol. Microbiol.">
        <title>Mariniphaga sediminis sp. nov., isolated from coastal sediment.</title>
        <authorList>
            <person name="Wang F.Q."/>
            <person name="Shen Q.Y."/>
            <person name="Chen G.J."/>
            <person name="Du Z.J."/>
        </authorList>
    </citation>
    <scope>NUCLEOTIDE SEQUENCE [LARGE SCALE GENOMIC DNA]</scope>
    <source>
        <strain evidence="5 6">SY21</strain>
    </source>
</reference>
<feature type="domain" description="HTH araC/xylS-type" evidence="4">
    <location>
        <begin position="190"/>
        <end position="289"/>
    </location>
</feature>
<dbReference type="PROSITE" id="PS00041">
    <property type="entry name" value="HTH_ARAC_FAMILY_1"/>
    <property type="match status" value="1"/>
</dbReference>
<dbReference type="GO" id="GO:0003700">
    <property type="term" value="F:DNA-binding transcription factor activity"/>
    <property type="evidence" value="ECO:0007669"/>
    <property type="project" value="InterPro"/>
</dbReference>
<dbReference type="RefSeq" id="WP_119349386.1">
    <property type="nucleotide sequence ID" value="NZ_QWET01000005.1"/>
</dbReference>
<dbReference type="EMBL" id="QWET01000005">
    <property type="protein sequence ID" value="RIH65544.1"/>
    <property type="molecule type" value="Genomic_DNA"/>
</dbReference>